<reference evidence="2 5" key="2">
    <citation type="submission" date="2019-07" db="EMBL/GenBank/DDBJ databases">
        <title>Whole genome shotgun sequence of Myxococcus virescens NBRC 100334.</title>
        <authorList>
            <person name="Hosoyama A."/>
            <person name="Uohara A."/>
            <person name="Ohji S."/>
            <person name="Ichikawa N."/>
        </authorList>
    </citation>
    <scope>NUCLEOTIDE SEQUENCE [LARGE SCALE GENOMIC DNA]</scope>
    <source>
        <strain evidence="2 5">NBRC 100334</strain>
    </source>
</reference>
<dbReference type="Gene3D" id="2.20.110.10">
    <property type="entry name" value="Histone H3 K4-specific methyltransferase SET7/9 N-terminal domain"/>
    <property type="match status" value="1"/>
</dbReference>
<dbReference type="Pfam" id="PF07661">
    <property type="entry name" value="MORN_2"/>
    <property type="match status" value="3"/>
</dbReference>
<name>A0A511HF99_9BACT</name>
<dbReference type="SUPFAM" id="SSF82185">
    <property type="entry name" value="Histone H3 K4-specific methyltransferase SET7/9 N-terminal domain"/>
    <property type="match status" value="1"/>
</dbReference>
<evidence type="ECO:0000256" key="1">
    <source>
        <dbReference type="SAM" id="SignalP"/>
    </source>
</evidence>
<dbReference type="EMBL" id="BJVY01000022">
    <property type="protein sequence ID" value="GEL72145.1"/>
    <property type="molecule type" value="Genomic_DNA"/>
</dbReference>
<evidence type="ECO:0000313" key="5">
    <source>
        <dbReference type="Proteomes" id="UP000321224"/>
    </source>
</evidence>
<feature type="signal peptide" evidence="1">
    <location>
        <begin position="1"/>
        <end position="23"/>
    </location>
</feature>
<sequence length="160" mass="17201">MRYTKLIRTMTLGLALAAPTAMANDVAVKLKCPAGATQVGTKAEGLSCAKIDAAQGTQVAHGEYVAFHPNGVKAAQGQFENGLKVGVWTFFDAAGNKRGTTEFKDGGWDGKRTAYFSNGKPQRIEEYKSGRKHGLTQELSKDGKVVSKAHYDHNRLVSAQ</sequence>
<protein>
    <submittedName>
        <fullName evidence="3">MORN repeat variant</fullName>
    </submittedName>
</protein>
<accession>A0A511HF99</accession>
<comment type="caution">
    <text evidence="2">The sequence shown here is derived from an EMBL/GenBank/DDBJ whole genome shotgun (WGS) entry which is preliminary data.</text>
</comment>
<dbReference type="InterPro" id="IPR011652">
    <property type="entry name" value="MORN_2"/>
</dbReference>
<dbReference type="Proteomes" id="UP000321224">
    <property type="component" value="Unassembled WGS sequence"/>
</dbReference>
<dbReference type="AlphaFoldDB" id="A0A511HF99"/>
<gene>
    <name evidence="2" type="ORF">MVI01_39290</name>
    <name evidence="3" type="ORF">SAMN04488504_11344</name>
</gene>
<evidence type="ECO:0000313" key="2">
    <source>
        <dbReference type="EMBL" id="GEL72145.1"/>
    </source>
</evidence>
<keyword evidence="1" id="KW-0732">Signal</keyword>
<dbReference type="RefSeq" id="WP_090493066.1">
    <property type="nucleotide sequence ID" value="NZ_BJVY01000022.1"/>
</dbReference>
<reference evidence="3 4" key="1">
    <citation type="submission" date="2016-10" db="EMBL/GenBank/DDBJ databases">
        <authorList>
            <person name="Varghese N."/>
            <person name="Submissions S."/>
        </authorList>
    </citation>
    <scope>NUCLEOTIDE SEQUENCE [LARGE SCALE GENOMIC DNA]</scope>
    <source>
        <strain evidence="3 4">DSM 2260</strain>
    </source>
</reference>
<dbReference type="EMBL" id="FNAJ01000013">
    <property type="protein sequence ID" value="SDE84513.1"/>
    <property type="molecule type" value="Genomic_DNA"/>
</dbReference>
<dbReference type="Proteomes" id="UP000198717">
    <property type="component" value="Unassembled WGS sequence"/>
</dbReference>
<feature type="chain" id="PRO_5022905575" evidence="1">
    <location>
        <begin position="24"/>
        <end position="160"/>
    </location>
</feature>
<evidence type="ECO:0000313" key="3">
    <source>
        <dbReference type="EMBL" id="SDE84513.1"/>
    </source>
</evidence>
<evidence type="ECO:0000313" key="4">
    <source>
        <dbReference type="Proteomes" id="UP000198717"/>
    </source>
</evidence>
<proteinExistence type="predicted"/>
<keyword evidence="4" id="KW-1185">Reference proteome</keyword>
<organism evidence="2 5">
    <name type="scientific">Myxococcus virescens</name>
    <dbReference type="NCBI Taxonomy" id="83456"/>
    <lineage>
        <taxon>Bacteria</taxon>
        <taxon>Pseudomonadati</taxon>
        <taxon>Myxococcota</taxon>
        <taxon>Myxococcia</taxon>
        <taxon>Myxococcales</taxon>
        <taxon>Cystobacterineae</taxon>
        <taxon>Myxococcaceae</taxon>
        <taxon>Myxococcus</taxon>
    </lineage>
</organism>